<name>A0ABD5UZG9_9EURY</name>
<organism evidence="1 2">
    <name type="scientific">Halopenitus salinus</name>
    <dbReference type="NCBI Taxonomy" id="1198295"/>
    <lineage>
        <taxon>Archaea</taxon>
        <taxon>Methanobacteriati</taxon>
        <taxon>Methanobacteriota</taxon>
        <taxon>Stenosarchaea group</taxon>
        <taxon>Halobacteria</taxon>
        <taxon>Halobacteriales</taxon>
        <taxon>Haloferacaceae</taxon>
        <taxon>Halopenitus</taxon>
    </lineage>
</organism>
<dbReference type="RefSeq" id="WP_379745773.1">
    <property type="nucleotide sequence ID" value="NZ_JBHSVN010000001.1"/>
</dbReference>
<keyword evidence="2" id="KW-1185">Reference proteome</keyword>
<evidence type="ECO:0000313" key="2">
    <source>
        <dbReference type="Proteomes" id="UP001596296"/>
    </source>
</evidence>
<dbReference type="Proteomes" id="UP001596296">
    <property type="component" value="Unassembled WGS sequence"/>
</dbReference>
<dbReference type="EMBL" id="JBHSXL010000010">
    <property type="protein sequence ID" value="MFC6893631.1"/>
    <property type="molecule type" value="Genomic_DNA"/>
</dbReference>
<protein>
    <submittedName>
        <fullName evidence="1">Uncharacterized protein</fullName>
    </submittedName>
</protein>
<comment type="caution">
    <text evidence="1">The sequence shown here is derived from an EMBL/GenBank/DDBJ whole genome shotgun (WGS) entry which is preliminary data.</text>
</comment>
<evidence type="ECO:0000313" key="1">
    <source>
        <dbReference type="EMBL" id="MFC6893631.1"/>
    </source>
</evidence>
<accession>A0ABD5UZG9</accession>
<sequence>MTDTVEQSTREELTNSFETAVEFIGRDWLESQFEEHFDNDPDETVDFRTDEKPDLLIQYHLASVYLGKREEKFPEFVPEGQPNEPALRFTNLGKFISELDSAGIVTPEGQSVDKSLRDFFSHRLRNPDEYKQSSYEIKVGSIYSQLGDEVLFIEEGNQKAPDILIPCENTEVRIECKRCGIPGDLNKRDGIYQSLINRLTSVSQTPAIFLFDFSRVPTPEEAQKIDEYLPDELCRSTEAEVSVPFGSIRVLPYREYTRTKRIPIAGLDAGEQLEFFYDYYIKPVIYAKTGEELELYEDFERATIETHENKVAISSREADYFDPMFVGLRFDSEDDLITPIVRQFDATRGKFDKEHPNLLHIDVPYLEKLSRDDFVRLHQRLRGKLKVNSRVSAVVVTTEFTEWNENNQLDYAIFCGSEENLDPYIAVPDDFELPGYSLEEMRDNPMFE</sequence>
<gene>
    <name evidence="1" type="ORF">ACFQE9_13600</name>
</gene>
<proteinExistence type="predicted"/>
<dbReference type="AlphaFoldDB" id="A0ABD5UZG9"/>
<reference evidence="1 2" key="1">
    <citation type="journal article" date="2019" name="Int. J. Syst. Evol. Microbiol.">
        <title>The Global Catalogue of Microorganisms (GCM) 10K type strain sequencing project: providing services to taxonomists for standard genome sequencing and annotation.</title>
        <authorList>
            <consortium name="The Broad Institute Genomics Platform"/>
            <consortium name="The Broad Institute Genome Sequencing Center for Infectious Disease"/>
            <person name="Wu L."/>
            <person name="Ma J."/>
        </authorList>
    </citation>
    <scope>NUCLEOTIDE SEQUENCE [LARGE SCALE GENOMIC DNA]</scope>
    <source>
        <strain evidence="1 2">SKJ47</strain>
    </source>
</reference>